<keyword evidence="2" id="KW-0238">DNA-binding</keyword>
<dbReference type="Proteomes" id="UP000545493">
    <property type="component" value="Unassembled WGS sequence"/>
</dbReference>
<dbReference type="SUPFAM" id="SSF52821">
    <property type="entry name" value="Rhodanese/Cell cycle control phosphatase"/>
    <property type="match status" value="1"/>
</dbReference>
<dbReference type="PROSITE" id="PS50987">
    <property type="entry name" value="HTH_ARSR_2"/>
    <property type="match status" value="1"/>
</dbReference>
<dbReference type="Pfam" id="PF00581">
    <property type="entry name" value="Rhodanese"/>
    <property type="match status" value="1"/>
</dbReference>
<dbReference type="InterPro" id="IPR001307">
    <property type="entry name" value="Thiosulphate_STrfase_CS"/>
</dbReference>
<dbReference type="SUPFAM" id="SSF46785">
    <property type="entry name" value="Winged helix' DNA-binding domain"/>
    <property type="match status" value="1"/>
</dbReference>
<dbReference type="Pfam" id="PF12840">
    <property type="entry name" value="HTH_20"/>
    <property type="match status" value="1"/>
</dbReference>
<dbReference type="InterPro" id="IPR001845">
    <property type="entry name" value="HTH_ArsR_DNA-bd_dom"/>
</dbReference>
<dbReference type="Gene3D" id="1.10.10.10">
    <property type="entry name" value="Winged helix-like DNA-binding domain superfamily/Winged helix DNA-binding domain"/>
    <property type="match status" value="1"/>
</dbReference>
<dbReference type="GO" id="GO:0003677">
    <property type="term" value="F:DNA binding"/>
    <property type="evidence" value="ECO:0007669"/>
    <property type="project" value="UniProtKB-KW"/>
</dbReference>
<comment type="caution">
    <text evidence="6">The sequence shown here is derived from an EMBL/GenBank/DDBJ whole genome shotgun (WGS) entry which is preliminary data.</text>
</comment>
<dbReference type="SMART" id="SM00418">
    <property type="entry name" value="HTH_ARSR"/>
    <property type="match status" value="1"/>
</dbReference>
<evidence type="ECO:0000256" key="2">
    <source>
        <dbReference type="ARBA" id="ARBA00023125"/>
    </source>
</evidence>
<dbReference type="InterPro" id="IPR001763">
    <property type="entry name" value="Rhodanese-like_dom"/>
</dbReference>
<dbReference type="InterPro" id="IPR036388">
    <property type="entry name" value="WH-like_DNA-bd_sf"/>
</dbReference>
<dbReference type="SMART" id="SM00450">
    <property type="entry name" value="RHOD"/>
    <property type="match status" value="1"/>
</dbReference>
<dbReference type="AlphaFoldDB" id="A0A7X5UM58"/>
<dbReference type="RefSeq" id="WP_167166753.1">
    <property type="nucleotide sequence ID" value="NZ_JAAOYM010000001.1"/>
</dbReference>
<dbReference type="PROSITE" id="PS50206">
    <property type="entry name" value="RHODANESE_3"/>
    <property type="match status" value="1"/>
</dbReference>
<dbReference type="InterPro" id="IPR011991">
    <property type="entry name" value="ArsR-like_HTH"/>
</dbReference>
<dbReference type="InterPro" id="IPR036390">
    <property type="entry name" value="WH_DNA-bd_sf"/>
</dbReference>
<dbReference type="PANTHER" id="PTHR43132">
    <property type="entry name" value="ARSENICAL RESISTANCE OPERON REPRESSOR ARSR-RELATED"/>
    <property type="match status" value="1"/>
</dbReference>
<dbReference type="InterPro" id="IPR051011">
    <property type="entry name" value="Metal_resp_trans_reg"/>
</dbReference>
<keyword evidence="1" id="KW-0805">Transcription regulation</keyword>
<proteinExistence type="predicted"/>
<dbReference type="InterPro" id="IPR036873">
    <property type="entry name" value="Rhodanese-like_dom_sf"/>
</dbReference>
<gene>
    <name evidence="6" type="ORF">FHU38_000906</name>
</gene>
<dbReference type="GO" id="GO:0004792">
    <property type="term" value="F:thiosulfate-cyanide sulfurtransferase activity"/>
    <property type="evidence" value="ECO:0007669"/>
    <property type="project" value="InterPro"/>
</dbReference>
<evidence type="ECO:0000313" key="7">
    <source>
        <dbReference type="Proteomes" id="UP000545493"/>
    </source>
</evidence>
<dbReference type="PANTHER" id="PTHR43132:SF8">
    <property type="entry name" value="HTH-TYPE TRANSCRIPTIONAL REGULATOR KMTR"/>
    <property type="match status" value="1"/>
</dbReference>
<name>A0A7X5UM58_9PSEU</name>
<dbReference type="CDD" id="cd00090">
    <property type="entry name" value="HTH_ARSR"/>
    <property type="match status" value="1"/>
</dbReference>
<organism evidence="6 7">
    <name type="scientific">Saccharomonospora amisosensis</name>
    <dbReference type="NCBI Taxonomy" id="1128677"/>
    <lineage>
        <taxon>Bacteria</taxon>
        <taxon>Bacillati</taxon>
        <taxon>Actinomycetota</taxon>
        <taxon>Actinomycetes</taxon>
        <taxon>Pseudonocardiales</taxon>
        <taxon>Pseudonocardiaceae</taxon>
        <taxon>Saccharomonospora</taxon>
    </lineage>
</organism>
<keyword evidence="7" id="KW-1185">Reference proteome</keyword>
<sequence length="221" mass="24294">MGERAAKDALYAEFAAVGKVLGHPKRLELLDLLAQGPRSVEDLATAASLGMSSCSAHLQTLREAGLLRTRRDGKRVYYSLADDDVARLWEYLRRVAQHHRPHTELARRDYLGPDDTEAVGSEELLRRLRGGDALVIDVRPGPEYEGGHLPGAVHIPLEELADRLAELPRDKEIVAYCRGEYCVLAHDAVRLLSANGLTARRAAQGVLEWRLAGHPIEVGAA</sequence>
<feature type="domain" description="Rhodanese" evidence="4">
    <location>
        <begin position="129"/>
        <end position="218"/>
    </location>
</feature>
<evidence type="ECO:0000313" key="6">
    <source>
        <dbReference type="EMBL" id="NIJ10562.1"/>
    </source>
</evidence>
<keyword evidence="3" id="KW-0804">Transcription</keyword>
<evidence type="ECO:0000256" key="1">
    <source>
        <dbReference type="ARBA" id="ARBA00023015"/>
    </source>
</evidence>
<evidence type="ECO:0000256" key="3">
    <source>
        <dbReference type="ARBA" id="ARBA00023163"/>
    </source>
</evidence>
<dbReference type="NCBIfam" id="NF033788">
    <property type="entry name" value="HTH_metalloreg"/>
    <property type="match status" value="1"/>
</dbReference>
<evidence type="ECO:0000259" key="4">
    <source>
        <dbReference type="PROSITE" id="PS50206"/>
    </source>
</evidence>
<dbReference type="PROSITE" id="PS00380">
    <property type="entry name" value="RHODANESE_1"/>
    <property type="match status" value="1"/>
</dbReference>
<protein>
    <submittedName>
        <fullName evidence="6">Rhodanese-related sulfurtransferase/biotin operon repressor</fullName>
    </submittedName>
</protein>
<dbReference type="PRINTS" id="PR00778">
    <property type="entry name" value="HTHARSR"/>
</dbReference>
<feature type="domain" description="HTH arsR-type" evidence="5">
    <location>
        <begin position="6"/>
        <end position="100"/>
    </location>
</feature>
<dbReference type="GO" id="GO:0003700">
    <property type="term" value="F:DNA-binding transcription factor activity"/>
    <property type="evidence" value="ECO:0007669"/>
    <property type="project" value="InterPro"/>
</dbReference>
<dbReference type="EMBL" id="JAAOYM010000001">
    <property type="protein sequence ID" value="NIJ10562.1"/>
    <property type="molecule type" value="Genomic_DNA"/>
</dbReference>
<evidence type="ECO:0000259" key="5">
    <source>
        <dbReference type="PROSITE" id="PS50987"/>
    </source>
</evidence>
<dbReference type="Gene3D" id="3.40.250.10">
    <property type="entry name" value="Rhodanese-like domain"/>
    <property type="match status" value="1"/>
</dbReference>
<reference evidence="6 7" key="1">
    <citation type="submission" date="2020-03" db="EMBL/GenBank/DDBJ databases">
        <title>Sequencing the genomes of 1000 actinobacteria strains.</title>
        <authorList>
            <person name="Klenk H.-P."/>
        </authorList>
    </citation>
    <scope>NUCLEOTIDE SEQUENCE [LARGE SCALE GENOMIC DNA]</scope>
    <source>
        <strain evidence="6 7">DSM 45685</strain>
    </source>
</reference>
<dbReference type="CDD" id="cd00158">
    <property type="entry name" value="RHOD"/>
    <property type="match status" value="1"/>
</dbReference>
<keyword evidence="6" id="KW-0808">Transferase</keyword>
<accession>A0A7X5UM58</accession>